<reference evidence="1" key="2">
    <citation type="journal article" date="2022" name="New Phytol.">
        <title>Evolutionary transition to the ectomycorrhizal habit in the genomes of a hyperdiverse lineage of mushroom-forming fungi.</title>
        <authorList>
            <person name="Looney B."/>
            <person name="Miyauchi S."/>
            <person name="Morin E."/>
            <person name="Drula E."/>
            <person name="Courty P.E."/>
            <person name="Kohler A."/>
            <person name="Kuo A."/>
            <person name="LaButti K."/>
            <person name="Pangilinan J."/>
            <person name="Lipzen A."/>
            <person name="Riley R."/>
            <person name="Andreopoulos W."/>
            <person name="He G."/>
            <person name="Johnson J."/>
            <person name="Nolan M."/>
            <person name="Tritt A."/>
            <person name="Barry K.W."/>
            <person name="Grigoriev I.V."/>
            <person name="Nagy L.G."/>
            <person name="Hibbett D."/>
            <person name="Henrissat B."/>
            <person name="Matheny P.B."/>
            <person name="Labbe J."/>
            <person name="Martin F.M."/>
        </authorList>
    </citation>
    <scope>NUCLEOTIDE SEQUENCE</scope>
    <source>
        <strain evidence="1">EC-137</strain>
    </source>
</reference>
<gene>
    <name evidence="1" type="ORF">K488DRAFT_15681</name>
</gene>
<accession>A0ACB8QEE7</accession>
<sequence length="141" mass="16110">VHISPTFCIGALAVFGATWLRVACFRTMGRLFTFQMSIKDEHKLVTDGPYSIVRHPSYTALLLLTFGLTCCELSSGMYWTALGLYQFIPAKILCCAWIWTVIWMCMITGRAWKEDAFLKKEFGAQWEDYASRVPFMFVPGL</sequence>
<reference evidence="1" key="1">
    <citation type="submission" date="2021-02" db="EMBL/GenBank/DDBJ databases">
        <authorList>
            <consortium name="DOE Joint Genome Institute"/>
            <person name="Ahrendt S."/>
            <person name="Looney B.P."/>
            <person name="Miyauchi S."/>
            <person name="Morin E."/>
            <person name="Drula E."/>
            <person name="Courty P.E."/>
            <person name="Chicoki N."/>
            <person name="Fauchery L."/>
            <person name="Kohler A."/>
            <person name="Kuo A."/>
            <person name="Labutti K."/>
            <person name="Pangilinan J."/>
            <person name="Lipzen A."/>
            <person name="Riley R."/>
            <person name="Andreopoulos W."/>
            <person name="He G."/>
            <person name="Johnson J."/>
            <person name="Barry K.W."/>
            <person name="Grigoriev I.V."/>
            <person name="Nagy L."/>
            <person name="Hibbett D."/>
            <person name="Henrissat B."/>
            <person name="Matheny P.B."/>
            <person name="Labbe J."/>
            <person name="Martin F."/>
        </authorList>
    </citation>
    <scope>NUCLEOTIDE SEQUENCE</scope>
    <source>
        <strain evidence="1">EC-137</strain>
    </source>
</reference>
<evidence type="ECO:0000313" key="2">
    <source>
        <dbReference type="Proteomes" id="UP000814128"/>
    </source>
</evidence>
<organism evidence="1 2">
    <name type="scientific">Vararia minispora EC-137</name>
    <dbReference type="NCBI Taxonomy" id="1314806"/>
    <lineage>
        <taxon>Eukaryota</taxon>
        <taxon>Fungi</taxon>
        <taxon>Dikarya</taxon>
        <taxon>Basidiomycota</taxon>
        <taxon>Agaricomycotina</taxon>
        <taxon>Agaricomycetes</taxon>
        <taxon>Russulales</taxon>
        <taxon>Lachnocladiaceae</taxon>
        <taxon>Vararia</taxon>
    </lineage>
</organism>
<name>A0ACB8QEE7_9AGAM</name>
<comment type="caution">
    <text evidence="1">The sequence shown here is derived from an EMBL/GenBank/DDBJ whole genome shotgun (WGS) entry which is preliminary data.</text>
</comment>
<dbReference type="Proteomes" id="UP000814128">
    <property type="component" value="Unassembled WGS sequence"/>
</dbReference>
<feature type="non-terminal residue" evidence="1">
    <location>
        <position position="141"/>
    </location>
</feature>
<feature type="non-terminal residue" evidence="1">
    <location>
        <position position="1"/>
    </location>
</feature>
<evidence type="ECO:0000313" key="1">
    <source>
        <dbReference type="EMBL" id="KAI0030102.1"/>
    </source>
</evidence>
<keyword evidence="2" id="KW-1185">Reference proteome</keyword>
<protein>
    <submittedName>
        <fullName evidence="1">Uncharacterized protein</fullName>
    </submittedName>
</protein>
<dbReference type="EMBL" id="MU273639">
    <property type="protein sequence ID" value="KAI0030102.1"/>
    <property type="molecule type" value="Genomic_DNA"/>
</dbReference>
<proteinExistence type="predicted"/>